<feature type="region of interest" description="Disordered" evidence="2">
    <location>
        <begin position="211"/>
        <end position="297"/>
    </location>
</feature>
<dbReference type="GeneID" id="92087124"/>
<keyword evidence="4" id="KW-1185">Reference proteome</keyword>
<dbReference type="CDD" id="cd16653">
    <property type="entry name" value="RING-like_Rtf2"/>
    <property type="match status" value="1"/>
</dbReference>
<dbReference type="PANTHER" id="PTHR12775:SF0">
    <property type="entry name" value="REPLICATION TERMINATION FACTOR 2"/>
    <property type="match status" value="1"/>
</dbReference>
<dbReference type="SUPFAM" id="SSF57850">
    <property type="entry name" value="RING/U-box"/>
    <property type="match status" value="1"/>
</dbReference>
<protein>
    <recommendedName>
        <fullName evidence="5">Replication termination factor 2</fullName>
    </recommendedName>
</protein>
<dbReference type="EMBL" id="JAQQWL010000003">
    <property type="protein sequence ID" value="KAK8078845.1"/>
    <property type="molecule type" value="Genomic_DNA"/>
</dbReference>
<proteinExistence type="inferred from homology"/>
<dbReference type="InterPro" id="IPR013083">
    <property type="entry name" value="Znf_RING/FYVE/PHD"/>
</dbReference>
<organism evidence="3 4">
    <name type="scientific">Apiospora phragmitis</name>
    <dbReference type="NCBI Taxonomy" id="2905665"/>
    <lineage>
        <taxon>Eukaryota</taxon>
        <taxon>Fungi</taxon>
        <taxon>Dikarya</taxon>
        <taxon>Ascomycota</taxon>
        <taxon>Pezizomycotina</taxon>
        <taxon>Sordariomycetes</taxon>
        <taxon>Xylariomycetidae</taxon>
        <taxon>Amphisphaeriales</taxon>
        <taxon>Apiosporaceae</taxon>
        <taxon>Apiospora</taxon>
    </lineage>
</organism>
<comment type="similarity">
    <text evidence="1">Belongs to the rtf2 family.</text>
</comment>
<evidence type="ECO:0008006" key="5">
    <source>
        <dbReference type="Google" id="ProtNLM"/>
    </source>
</evidence>
<feature type="compositionally biased region" description="Low complexity" evidence="2">
    <location>
        <begin position="157"/>
        <end position="166"/>
    </location>
</feature>
<evidence type="ECO:0000313" key="3">
    <source>
        <dbReference type="EMBL" id="KAK8078845.1"/>
    </source>
</evidence>
<reference evidence="3 4" key="1">
    <citation type="submission" date="2023-01" db="EMBL/GenBank/DDBJ databases">
        <title>Analysis of 21 Apiospora genomes using comparative genomics revels a genus with tremendous synthesis potential of carbohydrate active enzymes and secondary metabolites.</title>
        <authorList>
            <person name="Sorensen T."/>
        </authorList>
    </citation>
    <scope>NUCLEOTIDE SEQUENCE [LARGE SCALE GENOMIC DNA]</scope>
    <source>
        <strain evidence="3 4">CBS 135458</strain>
    </source>
</reference>
<dbReference type="InterPro" id="IPR027799">
    <property type="entry name" value="Rtf2_RING-finger"/>
</dbReference>
<feature type="compositionally biased region" description="Basic and acidic residues" evidence="2">
    <location>
        <begin position="286"/>
        <end position="297"/>
    </location>
</feature>
<evidence type="ECO:0000256" key="2">
    <source>
        <dbReference type="SAM" id="MobiDB-lite"/>
    </source>
</evidence>
<comment type="caution">
    <text evidence="3">The sequence shown here is derived from an EMBL/GenBank/DDBJ whole genome shotgun (WGS) entry which is preliminary data.</text>
</comment>
<dbReference type="PANTHER" id="PTHR12775">
    <property type="entry name" value="PROTEIN C20ORF43 HOMOLOG"/>
    <property type="match status" value="1"/>
</dbReference>
<dbReference type="InterPro" id="IPR006735">
    <property type="entry name" value="Rtf2"/>
</dbReference>
<feature type="compositionally biased region" description="Basic and acidic residues" evidence="2">
    <location>
        <begin position="167"/>
        <end position="176"/>
    </location>
</feature>
<evidence type="ECO:0000256" key="1">
    <source>
        <dbReference type="ARBA" id="ARBA00009885"/>
    </source>
</evidence>
<dbReference type="Proteomes" id="UP001480595">
    <property type="component" value="Unassembled WGS sequence"/>
</dbReference>
<evidence type="ECO:0000313" key="4">
    <source>
        <dbReference type="Proteomes" id="UP001480595"/>
    </source>
</evidence>
<sequence length="297" mass="33143">MGNDGGSIPKRRELVKNAARLPSAAELKETLHESLTHAWTMCPLSSQPLDLNRKDMVVSDWRGILYNYESILQCLLPSDDAALPEAQEEAFRKIDIKGVKDVVKLRFTVRKDEKGREFRACPVSLKELGGAGTKAVYIVPCGHVFAEAAMKELQTTEGNGKSSSNSEEAKKEREQQQHCPECSEPFEESNVIPILPTSDAELEKLRTRMEDLKSKGLAHNLKKDKSGGKKKRKAEDAVNGEKENGTKKGKKEKETGIESRINNSMTASLTARVLAEQEESTKRRKIAESHRQSEKVR</sequence>
<gene>
    <name evidence="3" type="ORF">PG994_002652</name>
</gene>
<dbReference type="Gene3D" id="3.30.40.10">
    <property type="entry name" value="Zinc/RING finger domain, C3HC4 (zinc finger)"/>
    <property type="match status" value="1"/>
</dbReference>
<feature type="compositionally biased region" description="Polar residues" evidence="2">
    <location>
        <begin position="260"/>
        <end position="269"/>
    </location>
</feature>
<dbReference type="RefSeq" id="XP_066719916.1">
    <property type="nucleotide sequence ID" value="XM_066854061.1"/>
</dbReference>
<name>A0ABR1W8L3_9PEZI</name>
<feature type="region of interest" description="Disordered" evidence="2">
    <location>
        <begin position="155"/>
        <end position="189"/>
    </location>
</feature>
<accession>A0ABR1W8L3</accession>
<dbReference type="Pfam" id="PF04641">
    <property type="entry name" value="Rtf2"/>
    <property type="match status" value="1"/>
</dbReference>
<feature type="compositionally biased region" description="Basic and acidic residues" evidence="2">
    <location>
        <begin position="221"/>
        <end position="257"/>
    </location>
</feature>